<keyword evidence="12" id="KW-1185">Reference proteome</keyword>
<evidence type="ECO:0000256" key="6">
    <source>
        <dbReference type="ARBA" id="ARBA00023136"/>
    </source>
</evidence>
<proteinExistence type="predicted"/>
<feature type="transmembrane region" description="Helical" evidence="10">
    <location>
        <begin position="231"/>
        <end position="253"/>
    </location>
</feature>
<feature type="transmembrane region" description="Helical" evidence="10">
    <location>
        <begin position="323"/>
        <end position="347"/>
    </location>
</feature>
<dbReference type="InterPro" id="IPR050368">
    <property type="entry name" value="ClC-type_chloride_channel"/>
</dbReference>
<dbReference type="EMBL" id="RMBX01000005">
    <property type="protein sequence ID" value="RPD41148.1"/>
    <property type="molecule type" value="Genomic_DNA"/>
</dbReference>
<evidence type="ECO:0000313" key="11">
    <source>
        <dbReference type="EMBL" id="RPD41148.1"/>
    </source>
</evidence>
<keyword evidence="8" id="KW-0868">Chloride</keyword>
<feature type="transmembrane region" description="Helical" evidence="10">
    <location>
        <begin position="415"/>
        <end position="432"/>
    </location>
</feature>
<dbReference type="GO" id="GO:0005254">
    <property type="term" value="F:chloride channel activity"/>
    <property type="evidence" value="ECO:0007669"/>
    <property type="project" value="UniProtKB-KW"/>
</dbReference>
<dbReference type="PANTHER" id="PTHR43427">
    <property type="entry name" value="CHLORIDE CHANNEL PROTEIN CLC-E"/>
    <property type="match status" value="1"/>
</dbReference>
<evidence type="ECO:0000256" key="1">
    <source>
        <dbReference type="ARBA" id="ARBA00004141"/>
    </source>
</evidence>
<evidence type="ECO:0000313" key="12">
    <source>
        <dbReference type="Proteomes" id="UP000279089"/>
    </source>
</evidence>
<feature type="transmembrane region" description="Helical" evidence="10">
    <location>
        <begin position="69"/>
        <end position="86"/>
    </location>
</feature>
<reference evidence="12" key="1">
    <citation type="submission" date="2018-11" db="EMBL/GenBank/DDBJ databases">
        <title>Chitinophaga lutea sp.nov., isolate from arsenic contaminated soil.</title>
        <authorList>
            <person name="Zong Y."/>
        </authorList>
    </citation>
    <scope>NUCLEOTIDE SEQUENCE [LARGE SCALE GENOMIC DNA]</scope>
    <source>
        <strain evidence="12">YLT18</strain>
    </source>
</reference>
<dbReference type="InterPro" id="IPR001807">
    <property type="entry name" value="ClC"/>
</dbReference>
<accession>A0A3N4MC99</accession>
<dbReference type="PRINTS" id="PR00762">
    <property type="entry name" value="CLCHANNEL"/>
</dbReference>
<comment type="subcellular location">
    <subcellularLocation>
        <location evidence="1">Membrane</location>
        <topology evidence="1">Multi-pass membrane protein</topology>
    </subcellularLocation>
</comment>
<evidence type="ECO:0000256" key="5">
    <source>
        <dbReference type="ARBA" id="ARBA00023065"/>
    </source>
</evidence>
<dbReference type="RefSeq" id="WP_120516548.1">
    <property type="nucleotide sequence ID" value="NZ_QXZY01000006.1"/>
</dbReference>
<feature type="transmembrane region" description="Helical" evidence="10">
    <location>
        <begin position="163"/>
        <end position="194"/>
    </location>
</feature>
<evidence type="ECO:0000256" key="8">
    <source>
        <dbReference type="ARBA" id="ARBA00023214"/>
    </source>
</evidence>
<feature type="transmembrane region" description="Helical" evidence="10">
    <location>
        <begin position="353"/>
        <end position="373"/>
    </location>
</feature>
<dbReference type="Gene3D" id="1.10.3080.10">
    <property type="entry name" value="Clc chloride channel"/>
    <property type="match status" value="1"/>
</dbReference>
<evidence type="ECO:0000256" key="3">
    <source>
        <dbReference type="ARBA" id="ARBA00022692"/>
    </source>
</evidence>
<evidence type="ECO:0000256" key="9">
    <source>
        <dbReference type="ARBA" id="ARBA00023303"/>
    </source>
</evidence>
<keyword evidence="4 10" id="KW-1133">Transmembrane helix</keyword>
<comment type="caution">
    <text evidence="11">The sequence shown here is derived from an EMBL/GenBank/DDBJ whole genome shotgun (WGS) entry which is preliminary data.</text>
</comment>
<keyword evidence="3 10" id="KW-0812">Transmembrane</keyword>
<protein>
    <submittedName>
        <fullName evidence="11">Chloride channel protein</fullName>
    </submittedName>
</protein>
<organism evidence="11 12">
    <name type="scientific">Chitinophaga barathri</name>
    <dbReference type="NCBI Taxonomy" id="1647451"/>
    <lineage>
        <taxon>Bacteria</taxon>
        <taxon>Pseudomonadati</taxon>
        <taxon>Bacteroidota</taxon>
        <taxon>Chitinophagia</taxon>
        <taxon>Chitinophagales</taxon>
        <taxon>Chitinophagaceae</taxon>
        <taxon>Chitinophaga</taxon>
    </lineage>
</organism>
<sequence length="460" mass="50417">MEGTGNKYYRLLVRFGNYRTKFTSHRNFLIILSFVVGVIAALAAVLLKVTVQFFEHRVEVMNNWMNSNWLSAILPMIGTGLSLLLLTRLFHNKLSRGVGFIIHNIISNKGRIEKRHTYGHIITSAITVAFGGSVGLEAPIVATGAAIGSNTAHDLRLSAKDTVLLLACGTASGLAAVFNSPFAGIIFVLEIFLLDFSIPFFIPLLISTATATVVSQLLYPGKFIFIASESWSVKAIPFYILLGICCGMMSVYITRSVDFIEGYFEKRRMNWKSWLVAGIPLCLLIFMLPGLYGEGYSVITNLLEGRYASITSHSLLEGYSSHAWAIVLMTVLLLVFKVVCSCLTISAGGNGGIFAPSMITGGLTGFLFAYLVNLSGIYQLNTPNFIIAAMAGVVAGVMHAPLTAIFLLAEISGGYKLFIPLMIVSAISYFITRKYEKHSVYHKSLVERKILTDENIPDHF</sequence>
<keyword evidence="2" id="KW-0813">Transport</keyword>
<evidence type="ECO:0000256" key="7">
    <source>
        <dbReference type="ARBA" id="ARBA00023173"/>
    </source>
</evidence>
<evidence type="ECO:0000256" key="2">
    <source>
        <dbReference type="ARBA" id="ARBA00022448"/>
    </source>
</evidence>
<feature type="transmembrane region" description="Helical" evidence="10">
    <location>
        <begin position="273"/>
        <end position="292"/>
    </location>
</feature>
<keyword evidence="5" id="KW-0406">Ion transport</keyword>
<dbReference type="AlphaFoldDB" id="A0A3N4MC99"/>
<name>A0A3N4MC99_9BACT</name>
<feature type="transmembrane region" description="Helical" evidence="10">
    <location>
        <begin position="200"/>
        <end position="219"/>
    </location>
</feature>
<keyword evidence="6 10" id="KW-0472">Membrane</keyword>
<keyword evidence="7" id="KW-0869">Chloride channel</keyword>
<feature type="transmembrane region" description="Helical" evidence="10">
    <location>
        <begin position="28"/>
        <end position="49"/>
    </location>
</feature>
<dbReference type="PANTHER" id="PTHR43427:SF6">
    <property type="entry name" value="CHLORIDE CHANNEL PROTEIN CLC-E"/>
    <property type="match status" value="1"/>
</dbReference>
<dbReference type="CDD" id="cd00400">
    <property type="entry name" value="Voltage_gated_ClC"/>
    <property type="match status" value="1"/>
</dbReference>
<dbReference type="InterPro" id="IPR014743">
    <property type="entry name" value="Cl-channel_core"/>
</dbReference>
<dbReference type="Pfam" id="PF00654">
    <property type="entry name" value="Voltage_CLC"/>
    <property type="match status" value="1"/>
</dbReference>
<dbReference type="GO" id="GO:0034707">
    <property type="term" value="C:chloride channel complex"/>
    <property type="evidence" value="ECO:0007669"/>
    <property type="project" value="UniProtKB-KW"/>
</dbReference>
<keyword evidence="9" id="KW-0407">Ion channel</keyword>
<feature type="transmembrane region" description="Helical" evidence="10">
    <location>
        <begin position="385"/>
        <end position="409"/>
    </location>
</feature>
<gene>
    <name evidence="11" type="ORF">EG028_10705</name>
</gene>
<evidence type="ECO:0000256" key="10">
    <source>
        <dbReference type="SAM" id="Phobius"/>
    </source>
</evidence>
<dbReference type="SUPFAM" id="SSF81340">
    <property type="entry name" value="Clc chloride channel"/>
    <property type="match status" value="1"/>
</dbReference>
<dbReference type="Proteomes" id="UP000279089">
    <property type="component" value="Unassembled WGS sequence"/>
</dbReference>
<evidence type="ECO:0000256" key="4">
    <source>
        <dbReference type="ARBA" id="ARBA00022989"/>
    </source>
</evidence>
<dbReference type="OrthoDB" id="9812438at2"/>